<reference evidence="2 3" key="1">
    <citation type="submission" date="2024-02" db="EMBL/GenBank/DDBJ databases">
        <title>FIRST GENOME SEQUENCES OF Leishmania (Viannia) shawi, Leishmania (Viannia) lindenbergi AND Leishmania (Viannia) utingensis.</title>
        <authorList>
            <person name="Resadore F."/>
            <person name="Custodio M.G.F."/>
            <person name="Boite M.C."/>
            <person name="Cupolillo E."/>
            <person name="Ferreira G.E.M."/>
        </authorList>
    </citation>
    <scope>NUCLEOTIDE SEQUENCE [LARGE SCALE GENOMIC DNA]</scope>
    <source>
        <strain evidence="2 3">MCEB/BR/1984/M8408</strain>
    </source>
</reference>
<name>A0ABR3EC86_9TRYP</name>
<evidence type="ECO:0000256" key="1">
    <source>
        <dbReference type="SAM" id="MobiDB-lite"/>
    </source>
</evidence>
<sequence>MRAPVARRGGPCTRMAPVLFSSCWPGCWISSTSPSCCCCPRTATQLRVEKGRRTRLRSDRMNIKRRRGRLDGSAAPPQEHPRGGAGGADVRAGEEGRGALRVRASASAPLPLSFRRTALGVLLACLLCLRSRMCVRWAARACRKCDEGCAEARPALSRRPRVLVVAHLDCALRVAVRASACRRRAPPCAPSRLSPGWPAPPLPIPAFVAHTTLALCCRSASAPLLL</sequence>
<evidence type="ECO:0000313" key="2">
    <source>
        <dbReference type="EMBL" id="KAL0510057.1"/>
    </source>
</evidence>
<comment type="caution">
    <text evidence="2">The sequence shown here is derived from an EMBL/GenBank/DDBJ whole genome shotgun (WGS) entry which is preliminary data.</text>
</comment>
<dbReference type="EMBL" id="JBAMZM010000014">
    <property type="protein sequence ID" value="KAL0510057.1"/>
    <property type="molecule type" value="Genomic_DNA"/>
</dbReference>
<protein>
    <submittedName>
        <fullName evidence="2">Uncharacterized protein</fullName>
    </submittedName>
</protein>
<keyword evidence="3" id="KW-1185">Reference proteome</keyword>
<feature type="region of interest" description="Disordered" evidence="1">
    <location>
        <begin position="62"/>
        <end position="92"/>
    </location>
</feature>
<accession>A0ABR3EC86</accession>
<evidence type="ECO:0000313" key="3">
    <source>
        <dbReference type="Proteomes" id="UP001443563"/>
    </source>
</evidence>
<organism evidence="2 3">
    <name type="scientific">Leishmania shawi</name>
    <dbReference type="NCBI Taxonomy" id="5680"/>
    <lineage>
        <taxon>Eukaryota</taxon>
        <taxon>Discoba</taxon>
        <taxon>Euglenozoa</taxon>
        <taxon>Kinetoplastea</taxon>
        <taxon>Metakinetoplastina</taxon>
        <taxon>Trypanosomatida</taxon>
        <taxon>Trypanosomatidae</taxon>
        <taxon>Leishmaniinae</taxon>
        <taxon>Leishmania</taxon>
        <taxon>Leishmania guyanensis species complex</taxon>
    </lineage>
</organism>
<gene>
    <name evidence="2" type="ORF">Q4I29_002005</name>
</gene>
<proteinExistence type="predicted"/>
<dbReference type="Proteomes" id="UP001443563">
    <property type="component" value="Unassembled WGS sequence"/>
</dbReference>